<evidence type="ECO:0000313" key="2">
    <source>
        <dbReference type="Proteomes" id="UP000593568"/>
    </source>
</evidence>
<gene>
    <name evidence="1" type="ORF">Gotri_024244</name>
</gene>
<evidence type="ECO:0008006" key="3">
    <source>
        <dbReference type="Google" id="ProtNLM"/>
    </source>
</evidence>
<sequence length="182" mass="20998">MVWFHNPHGFYTSTSAYSWLLLKQREGHDLLPTYGKISSIYQDFKECPKCGARAKTFIHALKDCPTACTIVALGGLDNRLLVGEYSCCIDWIEDVMRVLDMKVVADFITTLWNSWNNHNNFVFRGKDDDARVIWDRAKTLCHDFRIHNLVNKSLLPITPANKNWVKPLCDFVKINFDATVKN</sequence>
<dbReference type="Proteomes" id="UP000593568">
    <property type="component" value="Unassembled WGS sequence"/>
</dbReference>
<name>A0A7J9DM24_9ROSI</name>
<accession>A0A7J9DM24</accession>
<keyword evidence="2" id="KW-1185">Reference proteome</keyword>
<proteinExistence type="predicted"/>
<evidence type="ECO:0000313" key="1">
    <source>
        <dbReference type="EMBL" id="MBA0761624.1"/>
    </source>
</evidence>
<comment type="caution">
    <text evidence="1">The sequence shown here is derived from an EMBL/GenBank/DDBJ whole genome shotgun (WGS) entry which is preliminary data.</text>
</comment>
<protein>
    <recommendedName>
        <fullName evidence="3">Reverse transcriptase zinc-binding domain-containing protein</fullName>
    </recommendedName>
</protein>
<reference evidence="1 2" key="1">
    <citation type="journal article" date="2019" name="Genome Biol. Evol.">
        <title>Insights into the evolution of the New World diploid cottons (Gossypium, subgenus Houzingenia) based on genome sequencing.</title>
        <authorList>
            <person name="Grover C.E."/>
            <person name="Arick M.A. 2nd"/>
            <person name="Thrash A."/>
            <person name="Conover J.L."/>
            <person name="Sanders W.S."/>
            <person name="Peterson D.G."/>
            <person name="Frelichowski J.E."/>
            <person name="Scheffler J.A."/>
            <person name="Scheffler B.E."/>
            <person name="Wendel J.F."/>
        </authorList>
    </citation>
    <scope>NUCLEOTIDE SEQUENCE [LARGE SCALE GENOMIC DNA]</scope>
    <source>
        <strain evidence="1">8</strain>
        <tissue evidence="1">Leaf</tissue>
    </source>
</reference>
<dbReference type="AlphaFoldDB" id="A0A7J9DM24"/>
<organism evidence="1 2">
    <name type="scientific">Gossypium trilobum</name>
    <dbReference type="NCBI Taxonomy" id="34281"/>
    <lineage>
        <taxon>Eukaryota</taxon>
        <taxon>Viridiplantae</taxon>
        <taxon>Streptophyta</taxon>
        <taxon>Embryophyta</taxon>
        <taxon>Tracheophyta</taxon>
        <taxon>Spermatophyta</taxon>
        <taxon>Magnoliopsida</taxon>
        <taxon>eudicotyledons</taxon>
        <taxon>Gunneridae</taxon>
        <taxon>Pentapetalae</taxon>
        <taxon>rosids</taxon>
        <taxon>malvids</taxon>
        <taxon>Malvales</taxon>
        <taxon>Malvaceae</taxon>
        <taxon>Malvoideae</taxon>
        <taxon>Gossypium</taxon>
    </lineage>
</organism>
<dbReference type="EMBL" id="JABEZW010000003">
    <property type="protein sequence ID" value="MBA0761624.1"/>
    <property type="molecule type" value="Genomic_DNA"/>
</dbReference>